<gene>
    <name evidence="3" type="ORF">AAE3_LOCUS11413</name>
</gene>
<dbReference type="EMBL" id="CACVBS010000075">
    <property type="protein sequence ID" value="CAA7269147.1"/>
    <property type="molecule type" value="Genomic_DNA"/>
</dbReference>
<feature type="region of interest" description="Disordered" evidence="1">
    <location>
        <begin position="222"/>
        <end position="252"/>
    </location>
</feature>
<evidence type="ECO:0000256" key="2">
    <source>
        <dbReference type="SAM" id="SignalP"/>
    </source>
</evidence>
<comment type="caution">
    <text evidence="3">The sequence shown here is derived from an EMBL/GenBank/DDBJ whole genome shotgun (WGS) entry which is preliminary data.</text>
</comment>
<sequence length="280" mass="30798">MRIIMHSLIPFLAAVAISCSAAPIAQPREYLSLMTREVGELDARDISAPVFEAREELDDLELRTDDLAWLVERMNGWPGPGMKHKNEHAAGGVPTSGFHPVPENTYYRTHNNVYSGAQVNQYAHNMVQSIPHADPWNRKANSRLKSYPKPSTGFRNSEAANPAPNSPHSVAYHAPIPPRRSNTMPARPTRPGGSYKVGTDRVYGHRHINDPNLTVGVSYHDPKKPIPAPAPGGTPSRNHPFSVAQPKKGGPLKRFGAKIAKAVSKPFRPVKKALKRTKTL</sequence>
<evidence type="ECO:0000256" key="1">
    <source>
        <dbReference type="SAM" id="MobiDB-lite"/>
    </source>
</evidence>
<accession>A0A8S0WRS1</accession>
<evidence type="ECO:0000313" key="3">
    <source>
        <dbReference type="EMBL" id="CAA7269147.1"/>
    </source>
</evidence>
<name>A0A8S0WRS1_CYCAE</name>
<keyword evidence="4" id="KW-1185">Reference proteome</keyword>
<keyword evidence="2" id="KW-0732">Signal</keyword>
<organism evidence="3 4">
    <name type="scientific">Cyclocybe aegerita</name>
    <name type="common">Black poplar mushroom</name>
    <name type="synonym">Agrocybe aegerita</name>
    <dbReference type="NCBI Taxonomy" id="1973307"/>
    <lineage>
        <taxon>Eukaryota</taxon>
        <taxon>Fungi</taxon>
        <taxon>Dikarya</taxon>
        <taxon>Basidiomycota</taxon>
        <taxon>Agaricomycotina</taxon>
        <taxon>Agaricomycetes</taxon>
        <taxon>Agaricomycetidae</taxon>
        <taxon>Agaricales</taxon>
        <taxon>Agaricineae</taxon>
        <taxon>Bolbitiaceae</taxon>
        <taxon>Cyclocybe</taxon>
    </lineage>
</organism>
<dbReference type="OrthoDB" id="10486269at2759"/>
<protein>
    <submittedName>
        <fullName evidence="3">Uncharacterized protein</fullName>
    </submittedName>
</protein>
<feature type="chain" id="PRO_5035867232" evidence="2">
    <location>
        <begin position="22"/>
        <end position="280"/>
    </location>
</feature>
<feature type="signal peptide" evidence="2">
    <location>
        <begin position="1"/>
        <end position="21"/>
    </location>
</feature>
<proteinExistence type="predicted"/>
<feature type="region of interest" description="Disordered" evidence="1">
    <location>
        <begin position="148"/>
        <end position="168"/>
    </location>
</feature>
<dbReference type="Proteomes" id="UP000467700">
    <property type="component" value="Unassembled WGS sequence"/>
</dbReference>
<dbReference type="AlphaFoldDB" id="A0A8S0WRS1"/>
<reference evidence="3 4" key="1">
    <citation type="submission" date="2020-01" db="EMBL/GenBank/DDBJ databases">
        <authorList>
            <person name="Gupta K D."/>
        </authorList>
    </citation>
    <scope>NUCLEOTIDE SEQUENCE [LARGE SCALE GENOMIC DNA]</scope>
</reference>
<evidence type="ECO:0000313" key="4">
    <source>
        <dbReference type="Proteomes" id="UP000467700"/>
    </source>
</evidence>
<dbReference type="PROSITE" id="PS51257">
    <property type="entry name" value="PROKAR_LIPOPROTEIN"/>
    <property type="match status" value="1"/>
</dbReference>